<name>A0A6L2KTX2_TANCI</name>
<comment type="caution">
    <text evidence="2">The sequence shown here is derived from an EMBL/GenBank/DDBJ whole genome shotgun (WGS) entry which is preliminary data.</text>
</comment>
<feature type="compositionally biased region" description="Basic and acidic residues" evidence="1">
    <location>
        <begin position="93"/>
        <end position="102"/>
    </location>
</feature>
<proteinExistence type="predicted"/>
<sequence length="220" mass="24270">MHVKFSENTPNIAVSGPNWLFDIDALTKSINYKPVVIRNQSNGSAGTKACDNVGKTRVETTLDTDYILLPLWTQDLLFSSSLKDSPGACYKPSGEEQNKDADDPGNEDSEVPSTEEPRFNQEKDNVNSTNRVNNVSLTVNVASNKVNVVGKKSSIKVPDDQNMPELKDSSIFEDSNEDVFGAEADLNYMESTFQVSLIPITRIHKDHPLQQVIGDLHSTP</sequence>
<dbReference type="EMBL" id="BKCJ010003009">
    <property type="protein sequence ID" value="GEU52399.1"/>
    <property type="molecule type" value="Genomic_DNA"/>
</dbReference>
<evidence type="ECO:0000256" key="1">
    <source>
        <dbReference type="SAM" id="MobiDB-lite"/>
    </source>
</evidence>
<reference evidence="2" key="1">
    <citation type="journal article" date="2019" name="Sci. Rep.">
        <title>Draft genome of Tanacetum cinerariifolium, the natural source of mosquito coil.</title>
        <authorList>
            <person name="Yamashiro T."/>
            <person name="Shiraishi A."/>
            <person name="Satake H."/>
            <person name="Nakayama K."/>
        </authorList>
    </citation>
    <scope>NUCLEOTIDE SEQUENCE</scope>
</reference>
<feature type="compositionally biased region" description="Basic and acidic residues" evidence="1">
    <location>
        <begin position="115"/>
        <end position="125"/>
    </location>
</feature>
<gene>
    <name evidence="2" type="ORF">Tci_024377</name>
</gene>
<protein>
    <submittedName>
        <fullName evidence="2">Uncharacterized protein</fullName>
    </submittedName>
</protein>
<feature type="region of interest" description="Disordered" evidence="1">
    <location>
        <begin position="87"/>
        <end position="134"/>
    </location>
</feature>
<dbReference type="AlphaFoldDB" id="A0A6L2KTX2"/>
<evidence type="ECO:0000313" key="2">
    <source>
        <dbReference type="EMBL" id="GEU52399.1"/>
    </source>
</evidence>
<accession>A0A6L2KTX2</accession>
<organism evidence="2">
    <name type="scientific">Tanacetum cinerariifolium</name>
    <name type="common">Dalmatian daisy</name>
    <name type="synonym">Chrysanthemum cinerariifolium</name>
    <dbReference type="NCBI Taxonomy" id="118510"/>
    <lineage>
        <taxon>Eukaryota</taxon>
        <taxon>Viridiplantae</taxon>
        <taxon>Streptophyta</taxon>
        <taxon>Embryophyta</taxon>
        <taxon>Tracheophyta</taxon>
        <taxon>Spermatophyta</taxon>
        <taxon>Magnoliopsida</taxon>
        <taxon>eudicotyledons</taxon>
        <taxon>Gunneridae</taxon>
        <taxon>Pentapetalae</taxon>
        <taxon>asterids</taxon>
        <taxon>campanulids</taxon>
        <taxon>Asterales</taxon>
        <taxon>Asteraceae</taxon>
        <taxon>Asteroideae</taxon>
        <taxon>Anthemideae</taxon>
        <taxon>Anthemidinae</taxon>
        <taxon>Tanacetum</taxon>
    </lineage>
</organism>